<evidence type="ECO:0000256" key="2">
    <source>
        <dbReference type="ARBA" id="ARBA00005434"/>
    </source>
</evidence>
<dbReference type="InterPro" id="IPR015943">
    <property type="entry name" value="WD40/YVTN_repeat-like_dom_sf"/>
</dbReference>
<dbReference type="KEGG" id="clec:106666789"/>
<dbReference type="Gene3D" id="2.130.10.10">
    <property type="entry name" value="YVTN repeat-like/Quinoprotein amine dehydrogenase"/>
    <property type="match status" value="1"/>
</dbReference>
<organism evidence="7 8">
    <name type="scientific">Cimex lectularius</name>
    <name type="common">Bed bug</name>
    <name type="synonym">Acanthia lectularia</name>
    <dbReference type="NCBI Taxonomy" id="79782"/>
    <lineage>
        <taxon>Eukaryota</taxon>
        <taxon>Metazoa</taxon>
        <taxon>Ecdysozoa</taxon>
        <taxon>Arthropoda</taxon>
        <taxon>Hexapoda</taxon>
        <taxon>Insecta</taxon>
        <taxon>Pterygota</taxon>
        <taxon>Neoptera</taxon>
        <taxon>Paraneoptera</taxon>
        <taxon>Hemiptera</taxon>
        <taxon>Heteroptera</taxon>
        <taxon>Panheteroptera</taxon>
        <taxon>Cimicomorpha</taxon>
        <taxon>Cimicidae</taxon>
        <taxon>Cimex</taxon>
    </lineage>
</organism>
<dbReference type="GO" id="GO:0003677">
    <property type="term" value="F:DNA binding"/>
    <property type="evidence" value="ECO:0007669"/>
    <property type="project" value="TreeGrafter"/>
</dbReference>
<dbReference type="AlphaFoldDB" id="A0A8I6TEK0"/>
<dbReference type="SUPFAM" id="SSF50978">
    <property type="entry name" value="WD40 repeat-like"/>
    <property type="match status" value="1"/>
</dbReference>
<dbReference type="PANTHER" id="PTHR14773">
    <property type="entry name" value="WD REPEAT-CONTAINING PROTEIN 76"/>
    <property type="match status" value="1"/>
</dbReference>
<keyword evidence="8" id="KW-1185">Reference proteome</keyword>
<dbReference type="OrthoDB" id="9890280at2759"/>
<evidence type="ECO:0000256" key="6">
    <source>
        <dbReference type="SAM" id="MobiDB-lite"/>
    </source>
</evidence>
<keyword evidence="4" id="KW-0853">WD repeat</keyword>
<proteinExistence type="inferred from homology"/>
<dbReference type="PANTHER" id="PTHR14773:SF0">
    <property type="entry name" value="WD REPEAT-CONTAINING PROTEIN 76"/>
    <property type="match status" value="1"/>
</dbReference>
<dbReference type="GO" id="GO:0005634">
    <property type="term" value="C:nucleus"/>
    <property type="evidence" value="ECO:0007669"/>
    <property type="project" value="TreeGrafter"/>
</dbReference>
<comment type="similarity">
    <text evidence="2">Belongs to the WD repeat DDB2/WDR76 family.</text>
</comment>
<dbReference type="OMA" id="EKFLIHH"/>
<dbReference type="Proteomes" id="UP000494040">
    <property type="component" value="Unassembled WGS sequence"/>
</dbReference>
<evidence type="ECO:0000256" key="5">
    <source>
        <dbReference type="ARBA" id="ARBA00022737"/>
    </source>
</evidence>
<sequence length="527" mass="59908">MAANLRKKLKKAVPAVKYVDMEYSEESMDQDEQENKEKHLLSPLHITKNKSINPYEEETSEYEKKRLQIIAENEAKMSELGLKTQKAQLKPKPKPKNGNKKRKVIARWSIGFTDVPRREPSKRLRNKLEHKVFEEDENPPPVITPSETHVETDNRIIDTVDLEVESREFFSNLHSTVPYQSDVDIAKCDKDTFQTQILSLRMFDDLKKVVDQRIYSLFIYPCTSKCLVLAGSRSGSLGVWDVMSSDEDNVLKFDYQTGPINCISSNNNYLGKIYTTSHDGTIKCIDLDSGKVENLYATSYSEKINHLTWHDVMDSHTLLFSHGNGSVGILDMRENKQPTWAKCYNKSCRTVQSHPCDKNYFLTSSGLGYASIFDIRKINKNNPISEMEHHKGLSSAFFSHVGNSILTTCNDDTVKIFDTSKFALKPKAITSVVHNNHTGQWLSVFKANWYPQRDDAFIIGSLLSPRRLQVYGSDGKIIAELKDDSMTTISPVIAIHPTLTIIAGGNNSGRVHLFWPPEMAKMFEQNV</sequence>
<accession>A0A8I6TEK0</accession>
<evidence type="ECO:0000256" key="4">
    <source>
        <dbReference type="ARBA" id="ARBA00022574"/>
    </source>
</evidence>
<dbReference type="RefSeq" id="XP_014249722.1">
    <property type="nucleotide sequence ID" value="XM_014394236.1"/>
</dbReference>
<reference evidence="7" key="1">
    <citation type="submission" date="2022-01" db="UniProtKB">
        <authorList>
            <consortium name="EnsemblMetazoa"/>
        </authorList>
    </citation>
    <scope>IDENTIFICATION</scope>
</reference>
<protein>
    <recommendedName>
        <fullName evidence="3">WD repeat-containing protein 76</fullName>
    </recommendedName>
</protein>
<dbReference type="InterPro" id="IPR036322">
    <property type="entry name" value="WD40_repeat_dom_sf"/>
</dbReference>
<comment type="function">
    <text evidence="1">Specifically binds 5-hydroxymethylcytosine (5hmC), suggesting that it acts as a specific reader of 5hmC.</text>
</comment>
<evidence type="ECO:0000313" key="8">
    <source>
        <dbReference type="Proteomes" id="UP000494040"/>
    </source>
</evidence>
<feature type="region of interest" description="Disordered" evidence="6">
    <location>
        <begin position="25"/>
        <end position="59"/>
    </location>
</feature>
<name>A0A8I6TEK0_CIMLE</name>
<dbReference type="EnsemblMetazoa" id="XM_014394236.1">
    <property type="protein sequence ID" value="XP_014249722.1"/>
    <property type="gene ID" value="LOC106666789"/>
</dbReference>
<dbReference type="GeneID" id="106666789"/>
<dbReference type="GO" id="GO:2000001">
    <property type="term" value="P:regulation of DNA damage checkpoint"/>
    <property type="evidence" value="ECO:0007669"/>
    <property type="project" value="TreeGrafter"/>
</dbReference>
<dbReference type="SMART" id="SM00320">
    <property type="entry name" value="WD40"/>
    <property type="match status" value="4"/>
</dbReference>
<dbReference type="InterPro" id="IPR050853">
    <property type="entry name" value="WD_repeat_DNA-damage-binding"/>
</dbReference>
<keyword evidence="5" id="KW-0677">Repeat</keyword>
<evidence type="ECO:0000256" key="3">
    <source>
        <dbReference type="ARBA" id="ARBA00021234"/>
    </source>
</evidence>
<evidence type="ECO:0000256" key="1">
    <source>
        <dbReference type="ARBA" id="ARBA00002530"/>
    </source>
</evidence>
<dbReference type="InterPro" id="IPR001680">
    <property type="entry name" value="WD40_rpt"/>
</dbReference>
<evidence type="ECO:0000313" key="7">
    <source>
        <dbReference type="EnsemblMetazoa" id="XP_014249722.1"/>
    </source>
</evidence>
<dbReference type="Pfam" id="PF00400">
    <property type="entry name" value="WD40"/>
    <property type="match status" value="2"/>
</dbReference>